<dbReference type="OrthoDB" id="798594at2"/>
<sequence length="69" mass="8237">MKIKDLHGKGLEITYLEKAIKQAETFKGYSHQDKSFAEFDKRQKAYWADIYEKLFILKKKQNEHSISKD</sequence>
<gene>
    <name evidence="1" type="ORF">SAMN05444409_1427</name>
</gene>
<name>A0A1N6FR21_9FLAO</name>
<organism evidence="1 2">
    <name type="scientific">Epilithonimonas zeae</name>
    <dbReference type="NCBI Taxonomy" id="1416779"/>
    <lineage>
        <taxon>Bacteria</taxon>
        <taxon>Pseudomonadati</taxon>
        <taxon>Bacteroidota</taxon>
        <taxon>Flavobacteriia</taxon>
        <taxon>Flavobacteriales</taxon>
        <taxon>Weeksellaceae</taxon>
        <taxon>Chryseobacterium group</taxon>
        <taxon>Epilithonimonas</taxon>
    </lineage>
</organism>
<dbReference type="EMBL" id="FSRK01000001">
    <property type="protein sequence ID" value="SIN97710.1"/>
    <property type="molecule type" value="Genomic_DNA"/>
</dbReference>
<dbReference type="STRING" id="1416779.SAMN05444409_1427"/>
<dbReference type="Proteomes" id="UP000185207">
    <property type="component" value="Unassembled WGS sequence"/>
</dbReference>
<dbReference type="RefSeq" id="WP_047439796.1">
    <property type="nucleotide sequence ID" value="NZ_FSRK01000001.1"/>
</dbReference>
<keyword evidence="2" id="KW-1185">Reference proteome</keyword>
<dbReference type="AlphaFoldDB" id="A0A1N6FR21"/>
<evidence type="ECO:0000313" key="2">
    <source>
        <dbReference type="Proteomes" id="UP000185207"/>
    </source>
</evidence>
<evidence type="ECO:0000313" key="1">
    <source>
        <dbReference type="EMBL" id="SIN97710.1"/>
    </source>
</evidence>
<protein>
    <recommendedName>
        <fullName evidence="3">3-isopropylmalate dehydratase</fullName>
    </recommendedName>
</protein>
<proteinExistence type="predicted"/>
<accession>A0A1N6FR21</accession>
<reference evidence="2" key="1">
    <citation type="submission" date="2016-11" db="EMBL/GenBank/DDBJ databases">
        <authorList>
            <person name="Varghese N."/>
            <person name="Submissions S."/>
        </authorList>
    </citation>
    <scope>NUCLEOTIDE SEQUENCE [LARGE SCALE GENOMIC DNA]</scope>
    <source>
        <strain evidence="2">DSM 27623</strain>
    </source>
</reference>
<evidence type="ECO:0008006" key="3">
    <source>
        <dbReference type="Google" id="ProtNLM"/>
    </source>
</evidence>